<organism evidence="1">
    <name type="scientific">Skeletonema marinoi</name>
    <dbReference type="NCBI Taxonomy" id="267567"/>
    <lineage>
        <taxon>Eukaryota</taxon>
        <taxon>Sar</taxon>
        <taxon>Stramenopiles</taxon>
        <taxon>Ochrophyta</taxon>
        <taxon>Bacillariophyta</taxon>
        <taxon>Coscinodiscophyceae</taxon>
        <taxon>Thalassiosirophycidae</taxon>
        <taxon>Thalassiosirales</taxon>
        <taxon>Skeletonemataceae</taxon>
        <taxon>Skeletonema</taxon>
        <taxon>Skeletonema marinoi-dohrnii complex</taxon>
    </lineage>
</organism>
<name>A0A7S2KFQ9_9STRA</name>
<accession>A0A7S2KFQ9</accession>
<gene>
    <name evidence="1" type="ORF">SMAR0320_LOCUS2055</name>
</gene>
<sequence length="332" mass="38029">MLASQLGCSWHIVYRSRWNTAFPTPQTDRCFPNALAKNNNRSGDKTQLLKLIQQIGVNQDVHRIFDAVTFNDLELEDSEHNNIFSDQSDANDVKVEWIKTFGQKALVIDHEEYHNEREEVIEPSNVLSILNDKPKVRVLDLNAFFINYRWMDGRMDDISQWLHIDPSCCTTPPPGNDAIVIHIRDFLPDDEDKNKNLQVGVYRDIIQQYSQSDQPKVIVVCQPRSVESDIVKSLVQEFNAVVQTGSDNIDAFCVLSNAHFIIPTTSSTYSQLAALLAQQKNDNVQVHYPTHTLDRPGVTLNVPTWKYHLTTSGNDRIEEFEVSHERLDIFHA</sequence>
<dbReference type="EMBL" id="HBGZ01003000">
    <property type="protein sequence ID" value="CAD9575678.1"/>
    <property type="molecule type" value="Transcribed_RNA"/>
</dbReference>
<dbReference type="AlphaFoldDB" id="A0A7S2KFQ9"/>
<evidence type="ECO:0000313" key="1">
    <source>
        <dbReference type="EMBL" id="CAD9575678.1"/>
    </source>
</evidence>
<reference evidence="1" key="1">
    <citation type="submission" date="2021-01" db="EMBL/GenBank/DDBJ databases">
        <authorList>
            <person name="Corre E."/>
            <person name="Pelletier E."/>
            <person name="Niang G."/>
            <person name="Scheremetjew M."/>
            <person name="Finn R."/>
            <person name="Kale V."/>
            <person name="Holt S."/>
            <person name="Cochrane G."/>
            <person name="Meng A."/>
            <person name="Brown T."/>
            <person name="Cohen L."/>
        </authorList>
    </citation>
    <scope>NUCLEOTIDE SEQUENCE</scope>
    <source>
        <strain evidence="1">SM1012Den-03</strain>
    </source>
</reference>
<protein>
    <submittedName>
        <fullName evidence="1">Uncharacterized protein</fullName>
    </submittedName>
</protein>
<proteinExistence type="predicted"/>